<sequence length="25" mass="2879">MRKRALLSEQPSLIVKAALRGDRRN</sequence>
<accession>A0A1E5VQV4</accession>
<gene>
    <name evidence="1" type="ORF">BAE44_0011494</name>
</gene>
<name>A0A1E5VQV4_9POAL</name>
<keyword evidence="2" id="KW-1185">Reference proteome</keyword>
<organism evidence="1 2">
    <name type="scientific">Dichanthelium oligosanthes</name>
    <dbReference type="NCBI Taxonomy" id="888268"/>
    <lineage>
        <taxon>Eukaryota</taxon>
        <taxon>Viridiplantae</taxon>
        <taxon>Streptophyta</taxon>
        <taxon>Embryophyta</taxon>
        <taxon>Tracheophyta</taxon>
        <taxon>Spermatophyta</taxon>
        <taxon>Magnoliopsida</taxon>
        <taxon>Liliopsida</taxon>
        <taxon>Poales</taxon>
        <taxon>Poaceae</taxon>
        <taxon>PACMAD clade</taxon>
        <taxon>Panicoideae</taxon>
        <taxon>Panicodae</taxon>
        <taxon>Paniceae</taxon>
        <taxon>Dichantheliinae</taxon>
        <taxon>Dichanthelium</taxon>
    </lineage>
</organism>
<reference evidence="1 2" key="1">
    <citation type="submission" date="2016-09" db="EMBL/GenBank/DDBJ databases">
        <title>The draft genome of Dichanthelium oligosanthes: A C3 panicoid grass species.</title>
        <authorList>
            <person name="Studer A.J."/>
            <person name="Schnable J.C."/>
            <person name="Brutnell T.P."/>
        </authorList>
    </citation>
    <scope>NUCLEOTIDE SEQUENCE [LARGE SCALE GENOMIC DNA]</scope>
    <source>
        <strain evidence="2">cv. Kellogg 1175</strain>
        <tissue evidence="1">Leaf</tissue>
    </source>
</reference>
<protein>
    <submittedName>
        <fullName evidence="1">Uncharacterized protein</fullName>
    </submittedName>
</protein>
<comment type="caution">
    <text evidence="1">The sequence shown here is derived from an EMBL/GenBank/DDBJ whole genome shotgun (WGS) entry which is preliminary data.</text>
</comment>
<dbReference type="AlphaFoldDB" id="A0A1E5VQV4"/>
<dbReference type="Proteomes" id="UP000095767">
    <property type="component" value="Unassembled WGS sequence"/>
</dbReference>
<dbReference type="EMBL" id="LWDX02032429">
    <property type="protein sequence ID" value="OEL27487.1"/>
    <property type="molecule type" value="Genomic_DNA"/>
</dbReference>
<evidence type="ECO:0000313" key="2">
    <source>
        <dbReference type="Proteomes" id="UP000095767"/>
    </source>
</evidence>
<proteinExistence type="predicted"/>
<evidence type="ECO:0000313" key="1">
    <source>
        <dbReference type="EMBL" id="OEL27487.1"/>
    </source>
</evidence>